<name>A0A9W7BW62_9STRA</name>
<evidence type="ECO:0000313" key="4">
    <source>
        <dbReference type="Proteomes" id="UP001165085"/>
    </source>
</evidence>
<keyword evidence="1" id="KW-0175">Coiled coil</keyword>
<feature type="non-terminal residue" evidence="3">
    <location>
        <position position="342"/>
    </location>
</feature>
<evidence type="ECO:0000313" key="3">
    <source>
        <dbReference type="EMBL" id="GMH97476.1"/>
    </source>
</evidence>
<gene>
    <name evidence="3" type="ORF">TrST_g12680</name>
</gene>
<organism evidence="3 4">
    <name type="scientific">Triparma strigata</name>
    <dbReference type="NCBI Taxonomy" id="1606541"/>
    <lineage>
        <taxon>Eukaryota</taxon>
        <taxon>Sar</taxon>
        <taxon>Stramenopiles</taxon>
        <taxon>Ochrophyta</taxon>
        <taxon>Bolidophyceae</taxon>
        <taxon>Parmales</taxon>
        <taxon>Triparmaceae</taxon>
        <taxon>Triparma</taxon>
    </lineage>
</organism>
<proteinExistence type="predicted"/>
<dbReference type="Proteomes" id="UP001165085">
    <property type="component" value="Unassembled WGS sequence"/>
</dbReference>
<feature type="compositionally biased region" description="Gly residues" evidence="2">
    <location>
        <begin position="306"/>
        <end position="315"/>
    </location>
</feature>
<feature type="coiled-coil region" evidence="1">
    <location>
        <begin position="96"/>
        <end position="138"/>
    </location>
</feature>
<comment type="caution">
    <text evidence="3">The sequence shown here is derived from an EMBL/GenBank/DDBJ whole genome shotgun (WGS) entry which is preliminary data.</text>
</comment>
<dbReference type="AlphaFoldDB" id="A0A9W7BW62"/>
<feature type="region of interest" description="Disordered" evidence="2">
    <location>
        <begin position="290"/>
        <end position="342"/>
    </location>
</feature>
<protein>
    <submittedName>
        <fullName evidence="3">Uncharacterized protein</fullName>
    </submittedName>
</protein>
<sequence>LPSSVMKHIEVVGSKAWEIATELSESAKAFVQGKLDEIKSSYSDAFEKKLAELEDQVVESDVKLGTEAHSAGLHALRDCLKENLDYIKNVKRGDFDEAKKAVLAEAEARVEEMKDAVKESAEEQFNEMKSMVIDLLKELLKENIVDVIVPNFFESFEEFGGMPETFVEQLKDKVSEKLEDKLGLVVEILVESVLDNLVAFARSPRSALASVKKISLADVKGAVKDGVQGFKDEAIAGVMELKDEMQEMVVEEAKEKVGWDEGVERYEEVLAFRDEGLALKAEAQALKEDLGFGGGGEREGGEEGGEGGGGGGEGSGQTSKEAPLTLIESLTMGKDGAAGGKK</sequence>
<feature type="compositionally biased region" description="Basic and acidic residues" evidence="2">
    <location>
        <begin position="290"/>
        <end position="301"/>
    </location>
</feature>
<keyword evidence="4" id="KW-1185">Reference proteome</keyword>
<accession>A0A9W7BW62</accession>
<reference evidence="4" key="1">
    <citation type="journal article" date="2023" name="Commun. Biol.">
        <title>Genome analysis of Parmales, the sister group of diatoms, reveals the evolutionary specialization of diatoms from phago-mixotrophs to photoautotrophs.</title>
        <authorList>
            <person name="Ban H."/>
            <person name="Sato S."/>
            <person name="Yoshikawa S."/>
            <person name="Yamada K."/>
            <person name="Nakamura Y."/>
            <person name="Ichinomiya M."/>
            <person name="Sato N."/>
            <person name="Blanc-Mathieu R."/>
            <person name="Endo H."/>
            <person name="Kuwata A."/>
            <person name="Ogata H."/>
        </authorList>
    </citation>
    <scope>NUCLEOTIDE SEQUENCE [LARGE SCALE GENOMIC DNA]</scope>
    <source>
        <strain evidence="4">NIES 3701</strain>
    </source>
</reference>
<dbReference type="EMBL" id="BRXY01000493">
    <property type="protein sequence ID" value="GMH97476.1"/>
    <property type="molecule type" value="Genomic_DNA"/>
</dbReference>
<evidence type="ECO:0000256" key="2">
    <source>
        <dbReference type="SAM" id="MobiDB-lite"/>
    </source>
</evidence>
<evidence type="ECO:0000256" key="1">
    <source>
        <dbReference type="SAM" id="Coils"/>
    </source>
</evidence>